<evidence type="ECO:0000313" key="4">
    <source>
        <dbReference type="Proteomes" id="UP001597145"/>
    </source>
</evidence>
<feature type="region of interest" description="Disordered" evidence="1">
    <location>
        <begin position="1"/>
        <end position="67"/>
    </location>
</feature>
<comment type="caution">
    <text evidence="3">The sequence shown here is derived from an EMBL/GenBank/DDBJ whole genome shotgun (WGS) entry which is preliminary data.</text>
</comment>
<evidence type="ECO:0000256" key="2">
    <source>
        <dbReference type="SAM" id="Phobius"/>
    </source>
</evidence>
<feature type="compositionally biased region" description="Low complexity" evidence="1">
    <location>
        <begin position="116"/>
        <end position="157"/>
    </location>
</feature>
<feature type="transmembrane region" description="Helical" evidence="2">
    <location>
        <begin position="75"/>
        <end position="95"/>
    </location>
</feature>
<keyword evidence="2" id="KW-0812">Transmembrane</keyword>
<gene>
    <name evidence="3" type="ORF">ACFSCY_25700</name>
</gene>
<dbReference type="Proteomes" id="UP001597145">
    <property type="component" value="Unassembled WGS sequence"/>
</dbReference>
<sequence length="220" mass="20971">MITLPDESGPQSPAVSPADETVAMSVVSTPASSAEPVTDAIPAVPPADTERQAEEPPDEGLFEQGWDKPKRTSRFTIVLVAALLVVLGFAGGALAEQSVGAAPAAGAPQVGAAAGAGARRSGQGAPPTGLGASPANGTPAAPGAAGPGAAPPTATGTIRSIDGNTLALTDDAGAAVTVSVSDSASVTTRGLGSLAVGTSVSVVGSKGPDGSIMATSVTAR</sequence>
<organism evidence="3 4">
    <name type="scientific">Pseudonocardia aurantiaca</name>
    <dbReference type="NCBI Taxonomy" id="75290"/>
    <lineage>
        <taxon>Bacteria</taxon>
        <taxon>Bacillati</taxon>
        <taxon>Actinomycetota</taxon>
        <taxon>Actinomycetes</taxon>
        <taxon>Pseudonocardiales</taxon>
        <taxon>Pseudonocardiaceae</taxon>
        <taxon>Pseudonocardia</taxon>
    </lineage>
</organism>
<evidence type="ECO:0000313" key="3">
    <source>
        <dbReference type="EMBL" id="MFD1532823.1"/>
    </source>
</evidence>
<dbReference type="EMBL" id="JBHUCP010000020">
    <property type="protein sequence ID" value="MFD1532823.1"/>
    <property type="molecule type" value="Genomic_DNA"/>
</dbReference>
<keyword evidence="2" id="KW-1133">Transmembrane helix</keyword>
<feature type="region of interest" description="Disordered" evidence="1">
    <location>
        <begin position="116"/>
        <end position="158"/>
    </location>
</feature>
<dbReference type="RefSeq" id="WP_343985930.1">
    <property type="nucleotide sequence ID" value="NZ_BAAAJG010000027.1"/>
</dbReference>
<evidence type="ECO:0008006" key="5">
    <source>
        <dbReference type="Google" id="ProtNLM"/>
    </source>
</evidence>
<protein>
    <recommendedName>
        <fullName evidence="5">DUF5666 domain-containing protein</fullName>
    </recommendedName>
</protein>
<reference evidence="4" key="1">
    <citation type="journal article" date="2019" name="Int. J. Syst. Evol. Microbiol.">
        <title>The Global Catalogue of Microorganisms (GCM) 10K type strain sequencing project: providing services to taxonomists for standard genome sequencing and annotation.</title>
        <authorList>
            <consortium name="The Broad Institute Genomics Platform"/>
            <consortium name="The Broad Institute Genome Sequencing Center for Infectious Disease"/>
            <person name="Wu L."/>
            <person name="Ma J."/>
        </authorList>
    </citation>
    <scope>NUCLEOTIDE SEQUENCE [LARGE SCALE GENOMIC DNA]</scope>
    <source>
        <strain evidence="4">JCM 12165</strain>
    </source>
</reference>
<keyword evidence="4" id="KW-1185">Reference proteome</keyword>
<name>A0ABW4FQZ4_9PSEU</name>
<evidence type="ECO:0000256" key="1">
    <source>
        <dbReference type="SAM" id="MobiDB-lite"/>
    </source>
</evidence>
<keyword evidence="2" id="KW-0472">Membrane</keyword>
<accession>A0ABW4FQZ4</accession>
<proteinExistence type="predicted"/>